<evidence type="ECO:0000256" key="4">
    <source>
        <dbReference type="ARBA" id="ARBA00022806"/>
    </source>
</evidence>
<accession>A0A2U1TNL7</accession>
<dbReference type="CDD" id="cd17922">
    <property type="entry name" value="DEXHc_LHR-like"/>
    <property type="match status" value="1"/>
</dbReference>
<dbReference type="NCBIfam" id="NF007284">
    <property type="entry name" value="PRK09751.1"/>
    <property type="match status" value="1"/>
</dbReference>
<evidence type="ECO:0000256" key="7">
    <source>
        <dbReference type="ARBA" id="ARBA00023204"/>
    </source>
</evidence>
<dbReference type="InterPro" id="IPR055368">
    <property type="entry name" value="WH3_Lhr"/>
</dbReference>
<feature type="domain" description="Helicase C-terminal" evidence="10">
    <location>
        <begin position="283"/>
        <end position="461"/>
    </location>
</feature>
<keyword evidence="2" id="KW-0227">DNA damage</keyword>
<reference evidence="11 12" key="1">
    <citation type="submission" date="2018-04" db="EMBL/GenBank/DDBJ databases">
        <title>Brenneria corticis sp.nov.</title>
        <authorList>
            <person name="Li Y."/>
        </authorList>
    </citation>
    <scope>NUCLEOTIDE SEQUENCE [LARGE SCALE GENOMIC DNA]</scope>
    <source>
        <strain evidence="11 12">CFCC 11842</strain>
    </source>
</reference>
<evidence type="ECO:0000256" key="2">
    <source>
        <dbReference type="ARBA" id="ARBA00022763"/>
    </source>
</evidence>
<dbReference type="PROSITE" id="PS51192">
    <property type="entry name" value="HELICASE_ATP_BIND_1"/>
    <property type="match status" value="1"/>
</dbReference>
<sequence length="1580" mass="170453">MSTPERRSSSSLSRFQPATQSWFASAFAAATPVQQAAWAAIGAGDSTLVIAPTGSGKTLAAFLHAIDRLFQEREDNAERARHTATRVVYISPIKALGADVRRNLRAPLEGVGAARQRRGDPQVELTVGMRTGDTPAAERAGLLRRPPDILITTPESLYLMLTSKARETLRGVTTVIIDEIHAVAGGKRGAHLALSLERLDALLSAPAQRIGLSATVRPVERVAAFLGGALPVTVVNPPTSRTLEVKIAVPVEDMTDIPARGAANSAAETTGRAGSIWPHVEASILEQILSCRSTIVFANSRGLAEKLTARLNERYAERCAAAPLPEEPAAYYVSSSGGTGKRAAGEPPILARSHHGSVSKEQRAEIETALKSGELRCVVATSSLELGIDMGLVDRVIQVGAPPSVASALQRVGRAGHQVGGVSRGVIYPRTRRDLIDAAVTVERMLAGRLEALAPPRNPLDVLAQHTVAAVAVEPLNIEEWYARVRRADPFRALPRSAFDATLDMLAGRYPSEAFGEFRPRLIWDRASGLLTARPGAQQLAVISGGTIPDRGMFSVMLPEGEEQSGARRVGELDEEMVYESRVNDVITLGATSWRIQQITHDQVVVIPAPGRSARLPFWRGDGLGRPSELGESIGAFLREVETATGGKRRLTSEDGPLAARLAAAGLDDNAVNNLLELVAEQRESTGALPTDRTLVIERCRDESGDWRLMLHSPYGQRVHAPWALAIAARIRQRLKFDPAVVASDDGIIIRIPDGVGRVPGAEMFAFDPQTLRRIVADAVGHSALFAARFRECAARALLLPRRRPGKRSPLWQQRLRAGQLLEIAREHDDFPLLLETARECLQDVYDLDALQALHQRLYDGAVRMLEVATEIPSPFAANLLFGYVAEFIYQGDAPLAERRASVLSLDSGLLGELLGQGELSELLDPQVAAQVEQELQRTTADRQAKGAEGVVDLLRELGPLSLAEITARLADDDPGAAQAYLEQLTASQRIIPLRLAGEARWAGIEDAARLRDGLGVTLPPGIPAVFLQAVDAPLRDLIARYARTHAPFTAAQAAARFGLGVAVVNEQLARLRDRGRLLPCNVADGEEENDVDSGARRQWVWEEVFRRLRARGLQAARAATRPVSRETFVRLVLERQGLFADAAAPTSAQERPAAQGAFEGADSVARVVEQLAGLALPVALWESQIFPARVRDYRPAMLDELIAAGEVLWAGHGAQSDGLVSLHLRELAGETLPLPEEENAASTLSALQRAILEVLADGGAYFIRQLAPLAQARLSLVDGRRVSTQVTPEETTEALWALVWQGRVTSDSWTPLRALSGARPPARARRPTRPQRHRRQVVGWEPVWEPATSAAGRSRAGEAALSGRWSLLAGEPVNPTLRMLTWVENLFDRYGVLSRGVAMAEQVPGGFAALQPLLRRMEETGRVLRGRFVSGLGAAQFAEQGGIERLRELAQSPAGVPVAMSASDPANPFGWLMSWPPHPSGIRPARRGGAIVVICDGKLAFYLAQSGRQLLTYGEKNAAEDVEWFAAGARALAAALKREKSRVFTLENVDGQPAGASPVANALSAAGFSRVPKGYAWYG</sequence>
<keyword evidence="5" id="KW-0067">ATP-binding</keyword>
<dbReference type="CDD" id="cd18796">
    <property type="entry name" value="SF2_C_LHR"/>
    <property type="match status" value="1"/>
</dbReference>
<dbReference type="SMART" id="SM00490">
    <property type="entry name" value="HELICc"/>
    <property type="match status" value="1"/>
</dbReference>
<dbReference type="GO" id="GO:0004386">
    <property type="term" value="F:helicase activity"/>
    <property type="evidence" value="ECO:0007669"/>
    <property type="project" value="UniProtKB-KW"/>
</dbReference>
<dbReference type="GO" id="GO:0005524">
    <property type="term" value="F:ATP binding"/>
    <property type="evidence" value="ECO:0007669"/>
    <property type="project" value="UniProtKB-KW"/>
</dbReference>
<organism evidence="11 12">
    <name type="scientific">Brenneria corticis</name>
    <dbReference type="NCBI Taxonomy" id="2173106"/>
    <lineage>
        <taxon>Bacteria</taxon>
        <taxon>Pseudomonadati</taxon>
        <taxon>Pseudomonadota</taxon>
        <taxon>Gammaproteobacteria</taxon>
        <taxon>Enterobacterales</taxon>
        <taxon>Pectobacteriaceae</taxon>
        <taxon>Brenneria</taxon>
    </lineage>
</organism>
<keyword evidence="4 11" id="KW-0347">Helicase</keyword>
<keyword evidence="12" id="KW-1185">Reference proteome</keyword>
<evidence type="ECO:0000256" key="5">
    <source>
        <dbReference type="ARBA" id="ARBA00022840"/>
    </source>
</evidence>
<gene>
    <name evidence="11" type="ORF">DDT56_20440</name>
</gene>
<feature type="domain" description="Helicase ATP-binding" evidence="9">
    <location>
        <begin position="38"/>
        <end position="234"/>
    </location>
</feature>
<dbReference type="Pfam" id="PF23236">
    <property type="entry name" value="WHD_2nd_Lhr"/>
    <property type="match status" value="1"/>
</dbReference>
<dbReference type="PANTHER" id="PTHR47962:SF5">
    <property type="entry name" value="ATP-DEPENDENT HELICASE LHR-RELATED"/>
    <property type="match status" value="1"/>
</dbReference>
<name>A0A2U1TNL7_9GAMM</name>
<keyword evidence="8" id="KW-0413">Isomerase</keyword>
<dbReference type="SUPFAM" id="SSF52540">
    <property type="entry name" value="P-loop containing nucleoside triphosphate hydrolases"/>
    <property type="match status" value="1"/>
</dbReference>
<keyword evidence="7" id="KW-0234">DNA repair</keyword>
<keyword evidence="6" id="KW-0238">DNA-binding</keyword>
<evidence type="ECO:0000313" key="11">
    <source>
        <dbReference type="EMBL" id="PWC11004.1"/>
    </source>
</evidence>
<dbReference type="InterPro" id="IPR014001">
    <property type="entry name" value="Helicase_ATP-bd"/>
</dbReference>
<dbReference type="InterPro" id="IPR027417">
    <property type="entry name" value="P-loop_NTPase"/>
</dbReference>
<dbReference type="InterPro" id="IPR055367">
    <property type="entry name" value="WH4_Lhr"/>
</dbReference>
<dbReference type="RefSeq" id="WP_136168219.1">
    <property type="nucleotide sequence ID" value="NZ_KZ819094.1"/>
</dbReference>
<dbReference type="Proteomes" id="UP000296159">
    <property type="component" value="Unassembled WGS sequence"/>
</dbReference>
<evidence type="ECO:0000313" key="12">
    <source>
        <dbReference type="Proteomes" id="UP000296159"/>
    </source>
</evidence>
<dbReference type="InterPro" id="IPR011545">
    <property type="entry name" value="DEAD/DEAH_box_helicase_dom"/>
</dbReference>
<dbReference type="GO" id="GO:0016887">
    <property type="term" value="F:ATP hydrolysis activity"/>
    <property type="evidence" value="ECO:0007669"/>
    <property type="project" value="TreeGrafter"/>
</dbReference>
<dbReference type="SMART" id="SM00487">
    <property type="entry name" value="DEXDc"/>
    <property type="match status" value="1"/>
</dbReference>
<keyword evidence="1" id="KW-0547">Nucleotide-binding</keyword>
<dbReference type="PANTHER" id="PTHR47962">
    <property type="entry name" value="ATP-DEPENDENT HELICASE LHR-RELATED-RELATED"/>
    <property type="match status" value="1"/>
</dbReference>
<dbReference type="InterPro" id="IPR003593">
    <property type="entry name" value="AAA+_ATPase"/>
</dbReference>
<evidence type="ECO:0000256" key="1">
    <source>
        <dbReference type="ARBA" id="ARBA00022741"/>
    </source>
</evidence>
<dbReference type="PROSITE" id="PS51194">
    <property type="entry name" value="HELICASE_CTER"/>
    <property type="match status" value="1"/>
</dbReference>
<dbReference type="InterPro" id="IPR055369">
    <property type="entry name" value="WH2_Lhr"/>
</dbReference>
<evidence type="ECO:0000256" key="3">
    <source>
        <dbReference type="ARBA" id="ARBA00022801"/>
    </source>
</evidence>
<dbReference type="Pfam" id="PF08494">
    <property type="entry name" value="DEAD_assoc"/>
    <property type="match status" value="1"/>
</dbReference>
<proteinExistence type="predicted"/>
<dbReference type="InterPro" id="IPR001650">
    <property type="entry name" value="Helicase_C-like"/>
</dbReference>
<dbReference type="Gene3D" id="3.40.50.300">
    <property type="entry name" value="P-loop containing nucleotide triphosphate hydrolases"/>
    <property type="match status" value="2"/>
</dbReference>
<dbReference type="InterPro" id="IPR013701">
    <property type="entry name" value="Lhr-like_DEAD/DEAH_assoc"/>
</dbReference>
<dbReference type="GO" id="GO:0003677">
    <property type="term" value="F:DNA binding"/>
    <property type="evidence" value="ECO:0007669"/>
    <property type="project" value="UniProtKB-KW"/>
</dbReference>
<dbReference type="Pfam" id="PF23234">
    <property type="entry name" value="WHD_4th_Lhr"/>
    <property type="match status" value="1"/>
</dbReference>
<evidence type="ECO:0000259" key="9">
    <source>
        <dbReference type="PROSITE" id="PS51192"/>
    </source>
</evidence>
<dbReference type="EMBL" id="QDKH01000031">
    <property type="protein sequence ID" value="PWC11004.1"/>
    <property type="molecule type" value="Genomic_DNA"/>
</dbReference>
<dbReference type="GO" id="GO:0006281">
    <property type="term" value="P:DNA repair"/>
    <property type="evidence" value="ECO:0007669"/>
    <property type="project" value="UniProtKB-KW"/>
</dbReference>
<evidence type="ECO:0000256" key="6">
    <source>
        <dbReference type="ARBA" id="ARBA00023125"/>
    </source>
</evidence>
<dbReference type="InterPro" id="IPR052511">
    <property type="entry name" value="ATP-dep_Helicase"/>
</dbReference>
<evidence type="ECO:0000259" key="10">
    <source>
        <dbReference type="PROSITE" id="PS51194"/>
    </source>
</evidence>
<dbReference type="SMART" id="SM00382">
    <property type="entry name" value="AAA"/>
    <property type="match status" value="1"/>
</dbReference>
<dbReference type="Pfam" id="PF00270">
    <property type="entry name" value="DEAD"/>
    <property type="match status" value="1"/>
</dbReference>
<dbReference type="InterPro" id="IPR045628">
    <property type="entry name" value="Lhr_WH_dom"/>
</dbReference>
<protein>
    <submittedName>
        <fullName evidence="11">ATP-dependent helicase</fullName>
    </submittedName>
</protein>
<dbReference type="Pfam" id="PF23235">
    <property type="entry name" value="WHD_3rd_Lhr"/>
    <property type="match status" value="1"/>
</dbReference>
<dbReference type="Pfam" id="PF00271">
    <property type="entry name" value="Helicase_C"/>
    <property type="match status" value="1"/>
</dbReference>
<dbReference type="Pfam" id="PF19306">
    <property type="entry name" value="WHD_Lhr"/>
    <property type="match status" value="1"/>
</dbReference>
<keyword evidence="3" id="KW-0378">Hydrolase</keyword>
<comment type="caution">
    <text evidence="11">The sequence shown here is derived from an EMBL/GenBank/DDBJ whole genome shotgun (WGS) entry which is preliminary data.</text>
</comment>
<evidence type="ECO:0000256" key="8">
    <source>
        <dbReference type="ARBA" id="ARBA00023235"/>
    </source>
</evidence>